<protein>
    <submittedName>
        <fullName evidence="2">Uncharacterized protein</fullName>
    </submittedName>
</protein>
<reference evidence="2" key="2">
    <citation type="submission" date="2021-01" db="EMBL/GenBank/DDBJ databases">
        <authorList>
            <person name="Schikora-Tamarit M.A."/>
        </authorList>
    </citation>
    <scope>NUCLEOTIDE SEQUENCE</scope>
    <source>
        <strain evidence="2">NCAIM Y.01608</strain>
    </source>
</reference>
<accession>A0A9P8TCL2</accession>
<evidence type="ECO:0000256" key="1">
    <source>
        <dbReference type="SAM" id="MobiDB-lite"/>
    </source>
</evidence>
<sequence length="126" mass="14382">MVPIGTAPDECAKIKKKLKKMNSPNRAPGTSSGDRIMLVFQSSPWKNFSQRTSVGRRKKSKKRESAGTDCHQKELDTRTNQNRQQHRVLWWPENVSVDQLPAHLVNHVVVKVDFIVFLNIISQCSD</sequence>
<keyword evidence="3" id="KW-1185">Reference proteome</keyword>
<comment type="caution">
    <text evidence="2">The sequence shown here is derived from an EMBL/GenBank/DDBJ whole genome shotgun (WGS) entry which is preliminary data.</text>
</comment>
<organism evidence="2 3">
    <name type="scientific">Ogataea polymorpha</name>
    <dbReference type="NCBI Taxonomy" id="460523"/>
    <lineage>
        <taxon>Eukaryota</taxon>
        <taxon>Fungi</taxon>
        <taxon>Dikarya</taxon>
        <taxon>Ascomycota</taxon>
        <taxon>Saccharomycotina</taxon>
        <taxon>Pichiomycetes</taxon>
        <taxon>Pichiales</taxon>
        <taxon>Pichiaceae</taxon>
        <taxon>Ogataea</taxon>
    </lineage>
</organism>
<feature type="compositionally biased region" description="Basic and acidic residues" evidence="1">
    <location>
        <begin position="63"/>
        <end position="77"/>
    </location>
</feature>
<dbReference type="Proteomes" id="UP000788993">
    <property type="component" value="Unassembled WGS sequence"/>
</dbReference>
<reference evidence="2" key="1">
    <citation type="journal article" date="2021" name="Open Biol.">
        <title>Shared evolutionary footprints suggest mitochondrial oxidative damage underlies multiple complex I losses in fungi.</title>
        <authorList>
            <person name="Schikora-Tamarit M.A."/>
            <person name="Marcet-Houben M."/>
            <person name="Nosek J."/>
            <person name="Gabaldon T."/>
        </authorList>
    </citation>
    <scope>NUCLEOTIDE SEQUENCE</scope>
    <source>
        <strain evidence="2">NCAIM Y.01608</strain>
    </source>
</reference>
<proteinExistence type="predicted"/>
<evidence type="ECO:0000313" key="3">
    <source>
        <dbReference type="Proteomes" id="UP000788993"/>
    </source>
</evidence>
<name>A0A9P8TCL2_9ASCO</name>
<dbReference type="EMBL" id="JAEUBD010000526">
    <property type="protein sequence ID" value="KAH3673804.1"/>
    <property type="molecule type" value="Genomic_DNA"/>
</dbReference>
<dbReference type="AlphaFoldDB" id="A0A9P8TCL2"/>
<evidence type="ECO:0000313" key="2">
    <source>
        <dbReference type="EMBL" id="KAH3673804.1"/>
    </source>
</evidence>
<gene>
    <name evidence="2" type="ORF">OGATHE_001784</name>
</gene>
<feature type="region of interest" description="Disordered" evidence="1">
    <location>
        <begin position="49"/>
        <end position="83"/>
    </location>
</feature>